<feature type="compositionally biased region" description="Basic residues" evidence="1">
    <location>
        <begin position="447"/>
        <end position="458"/>
    </location>
</feature>
<feature type="compositionally biased region" description="Basic and acidic residues" evidence="1">
    <location>
        <begin position="234"/>
        <end position="246"/>
    </location>
</feature>
<gene>
    <name evidence="2" type="ORF">AMSG_08911</name>
</gene>
<dbReference type="GO" id="GO:0031083">
    <property type="term" value="C:BLOC-1 complex"/>
    <property type="evidence" value="ECO:0007669"/>
    <property type="project" value="TreeGrafter"/>
</dbReference>
<evidence type="ECO:0000256" key="1">
    <source>
        <dbReference type="SAM" id="MobiDB-lite"/>
    </source>
</evidence>
<evidence type="ECO:0000313" key="3">
    <source>
        <dbReference type="Proteomes" id="UP000054408"/>
    </source>
</evidence>
<evidence type="ECO:0000313" key="2">
    <source>
        <dbReference type="EMBL" id="KNC53405.1"/>
    </source>
</evidence>
<dbReference type="EMBL" id="GL349481">
    <property type="protein sequence ID" value="KNC53405.1"/>
    <property type="molecule type" value="Genomic_DNA"/>
</dbReference>
<organism evidence="2 3">
    <name type="scientific">Thecamonas trahens ATCC 50062</name>
    <dbReference type="NCBI Taxonomy" id="461836"/>
    <lineage>
        <taxon>Eukaryota</taxon>
        <taxon>Apusozoa</taxon>
        <taxon>Apusomonadida</taxon>
        <taxon>Apusomonadidae</taxon>
        <taxon>Thecamonas</taxon>
    </lineage>
</organism>
<feature type="compositionally biased region" description="Basic residues" evidence="1">
    <location>
        <begin position="222"/>
        <end position="233"/>
    </location>
</feature>
<proteinExistence type="predicted"/>
<feature type="region of interest" description="Disordered" evidence="1">
    <location>
        <begin position="430"/>
        <end position="458"/>
    </location>
</feature>
<accession>A0A0L0DMA8</accession>
<dbReference type="PANTHER" id="PTHR16230">
    <property type="entry name" value="CAPPUCCINO"/>
    <property type="match status" value="1"/>
</dbReference>
<sequence length="458" mass="49069">MVSLLEESCVDYGHIMDMDPTEQAAAVEGAIETMLARLDELGLMVESLTADTNQTKDIVPALKVHLQGLEQTYAQLDALVALVARIEASVDAVDAAVTASEQRVASKLTRKLTSFFSRKKKAAAAAADDDPSACLVPPQAIFSADDTGKLGVRRLRKRPSISLSASSGGSASSRRRSEKLGRPPKPAAGSSTMTATASSASASRSATGSIEPVPSRPSPRSLSRRRKVARRKAERAAERQRIRDQMQHIARPPADLWRHVRRGRPRKRKQLRKRKLAMAAASSSSSSASPAPSPAPSAGASPVMPAFVFSSSTSPSSVSICNESVAASSSSPELIEMAATASRRRGRILERRVRQRPTSVVTPPALAAPPQGVLALDWQPPANRARSRTASVSRAPSMQPVGAPGDEWEAQAAELRAYFDRVDAWILPEDASGATRPHPRPSEAWRRAVRRSGWAHRG</sequence>
<dbReference type="RefSeq" id="XP_013754444.1">
    <property type="nucleotide sequence ID" value="XM_013898990.1"/>
</dbReference>
<dbReference type="AlphaFoldDB" id="A0A0L0DMA8"/>
<feature type="compositionally biased region" description="Basic residues" evidence="1">
    <location>
        <begin position="259"/>
        <end position="276"/>
    </location>
</feature>
<dbReference type="eggNOG" id="ENOG502SGI0">
    <property type="taxonomic scope" value="Eukaryota"/>
</dbReference>
<dbReference type="GeneID" id="25567491"/>
<feature type="compositionally biased region" description="Low complexity" evidence="1">
    <location>
        <begin position="160"/>
        <end position="172"/>
    </location>
</feature>
<feature type="region of interest" description="Disordered" evidence="1">
    <location>
        <begin position="153"/>
        <end position="300"/>
    </location>
</feature>
<dbReference type="InterPro" id="IPR024857">
    <property type="entry name" value="Cappuccino"/>
</dbReference>
<dbReference type="Proteomes" id="UP000054408">
    <property type="component" value="Unassembled WGS sequence"/>
</dbReference>
<feature type="compositionally biased region" description="Low complexity" evidence="1">
    <location>
        <begin position="187"/>
        <end position="221"/>
    </location>
</feature>
<reference evidence="2 3" key="1">
    <citation type="submission" date="2010-05" db="EMBL/GenBank/DDBJ databases">
        <title>The Genome Sequence of Thecamonas trahens ATCC 50062.</title>
        <authorList>
            <consortium name="The Broad Institute Genome Sequencing Platform"/>
            <person name="Russ C."/>
            <person name="Cuomo C."/>
            <person name="Shea T."/>
            <person name="Young S.K."/>
            <person name="Zeng Q."/>
            <person name="Koehrsen M."/>
            <person name="Haas B."/>
            <person name="Borodovsky M."/>
            <person name="Guigo R."/>
            <person name="Alvarado L."/>
            <person name="Berlin A."/>
            <person name="Bochicchio J."/>
            <person name="Borenstein D."/>
            <person name="Chapman S."/>
            <person name="Chen Z."/>
            <person name="Freedman E."/>
            <person name="Gellesch M."/>
            <person name="Goldberg J."/>
            <person name="Griggs A."/>
            <person name="Gujja S."/>
            <person name="Heilman E."/>
            <person name="Heiman D."/>
            <person name="Hepburn T."/>
            <person name="Howarth C."/>
            <person name="Jen D."/>
            <person name="Larson L."/>
            <person name="Mehta T."/>
            <person name="Park D."/>
            <person name="Pearson M."/>
            <person name="Roberts A."/>
            <person name="Saif S."/>
            <person name="Shenoy N."/>
            <person name="Sisk P."/>
            <person name="Stolte C."/>
            <person name="Sykes S."/>
            <person name="Thomson T."/>
            <person name="Walk T."/>
            <person name="White J."/>
            <person name="Yandava C."/>
            <person name="Burger G."/>
            <person name="Gray M.W."/>
            <person name="Holland P.W.H."/>
            <person name="King N."/>
            <person name="Lang F.B.F."/>
            <person name="Roger A.J."/>
            <person name="Ruiz-Trillo I."/>
            <person name="Lander E."/>
            <person name="Nusbaum C."/>
        </authorList>
    </citation>
    <scope>NUCLEOTIDE SEQUENCE [LARGE SCALE GENOMIC DNA]</scope>
    <source>
        <strain evidence="2 3">ATCC 50062</strain>
    </source>
</reference>
<feature type="compositionally biased region" description="Low complexity" evidence="1">
    <location>
        <begin position="277"/>
        <end position="300"/>
    </location>
</feature>
<keyword evidence="3" id="KW-1185">Reference proteome</keyword>
<protein>
    <submittedName>
        <fullName evidence="2">Uncharacterized protein</fullName>
    </submittedName>
</protein>
<name>A0A0L0DMA8_THETB</name>
<dbReference type="PANTHER" id="PTHR16230:SF3">
    <property type="entry name" value="BIOGENESIS OF LYSOSOMAL ORGANELLES COMPLEX-1, SUBUNIT 4, CAPPUCCINO"/>
    <property type="match status" value="1"/>
</dbReference>